<protein>
    <submittedName>
        <fullName evidence="2">Uncharacterized protein</fullName>
    </submittedName>
</protein>
<sequence length="187" mass="21133">MANDAEGNGSNGYMTIGSVAWRWKSPLQAINLISHFFIGTKLHPDFPQEDMWRASPIRTPSGRSTRHSQISHPDDRHITSGRPTYPIRICLSESLTKPQRLPRSLSAVRRVMMTLPPPRGIMTKPKSLPTIKEGDRAFGTIYKDLHTRRKGRLNQNSIMVESVRPFGSYVDHRDARSQQPCMTGDLA</sequence>
<evidence type="ECO:0000313" key="2">
    <source>
        <dbReference type="EMBL" id="CAN61838.1"/>
    </source>
</evidence>
<name>A5BVI2_VITVI</name>
<reference evidence="2" key="1">
    <citation type="journal article" date="2007" name="PLoS ONE">
        <title>The first genome sequence of an elite grapevine cultivar (Pinot noir Vitis vinifera L.): coping with a highly heterozygous genome.</title>
        <authorList>
            <person name="Velasco R."/>
            <person name="Zharkikh A."/>
            <person name="Troggio M."/>
            <person name="Cartwright D.A."/>
            <person name="Cestaro A."/>
            <person name="Pruss D."/>
            <person name="Pindo M."/>
            <person name="FitzGerald L.M."/>
            <person name="Vezzulli S."/>
            <person name="Reid J."/>
            <person name="Malacarne G."/>
            <person name="Iliev D."/>
            <person name="Coppola G."/>
            <person name="Wardell B."/>
            <person name="Micheletti D."/>
            <person name="Macalma T."/>
            <person name="Facci M."/>
            <person name="Mitchell J.T."/>
            <person name="Perazzolli M."/>
            <person name="Eldredge G."/>
            <person name="Gatto P."/>
            <person name="Oyzerski R."/>
            <person name="Moretto M."/>
            <person name="Gutin N."/>
            <person name="Stefanini M."/>
            <person name="Chen Y."/>
            <person name="Segala C."/>
            <person name="Davenport C."/>
            <person name="Dematte L."/>
            <person name="Mraz A."/>
            <person name="Battilana J."/>
            <person name="Stormo K."/>
            <person name="Costa F."/>
            <person name="Tao Q."/>
            <person name="Si-Ammour A."/>
            <person name="Harkins T."/>
            <person name="Lackey A."/>
            <person name="Perbost C."/>
            <person name="Taillon B."/>
            <person name="Stella A."/>
            <person name="Solovyev V."/>
            <person name="Fawcett J.A."/>
            <person name="Sterck L."/>
            <person name="Vandepoele K."/>
            <person name="Grando S.M."/>
            <person name="Toppo S."/>
            <person name="Moser C."/>
            <person name="Lanchbury J."/>
            <person name="Bogden R."/>
            <person name="Skolnick M."/>
            <person name="Sgaramella V."/>
            <person name="Bhatnagar S.K."/>
            <person name="Fontana P."/>
            <person name="Gutin A."/>
            <person name="Van de Peer Y."/>
            <person name="Salamini F."/>
            <person name="Viola R."/>
        </authorList>
    </citation>
    <scope>NUCLEOTIDE SEQUENCE</scope>
</reference>
<organism evidence="2">
    <name type="scientific">Vitis vinifera</name>
    <name type="common">Grape</name>
    <dbReference type="NCBI Taxonomy" id="29760"/>
    <lineage>
        <taxon>Eukaryota</taxon>
        <taxon>Viridiplantae</taxon>
        <taxon>Streptophyta</taxon>
        <taxon>Embryophyta</taxon>
        <taxon>Tracheophyta</taxon>
        <taxon>Spermatophyta</taxon>
        <taxon>Magnoliopsida</taxon>
        <taxon>eudicotyledons</taxon>
        <taxon>Gunneridae</taxon>
        <taxon>Pentapetalae</taxon>
        <taxon>rosids</taxon>
        <taxon>Vitales</taxon>
        <taxon>Vitaceae</taxon>
        <taxon>Viteae</taxon>
        <taxon>Vitis</taxon>
    </lineage>
</organism>
<dbReference type="AlphaFoldDB" id="A5BVI2"/>
<accession>A5BVI2</accession>
<feature type="compositionally biased region" description="Polar residues" evidence="1">
    <location>
        <begin position="61"/>
        <end position="71"/>
    </location>
</feature>
<dbReference type="EMBL" id="AM472666">
    <property type="protein sequence ID" value="CAN61838.1"/>
    <property type="molecule type" value="Genomic_DNA"/>
</dbReference>
<evidence type="ECO:0000256" key="1">
    <source>
        <dbReference type="SAM" id="MobiDB-lite"/>
    </source>
</evidence>
<gene>
    <name evidence="2" type="ORF">VITISV_018856</name>
</gene>
<proteinExistence type="predicted"/>
<feature type="region of interest" description="Disordered" evidence="1">
    <location>
        <begin position="55"/>
        <end position="82"/>
    </location>
</feature>